<reference evidence="1 2" key="1">
    <citation type="submission" date="2020-07" db="EMBL/GenBank/DDBJ databases">
        <title>Sequencing the genomes of 1000 actinobacteria strains.</title>
        <authorList>
            <person name="Klenk H.-P."/>
        </authorList>
    </citation>
    <scope>NUCLEOTIDE SEQUENCE [LARGE SCALE GENOMIC DNA]</scope>
    <source>
        <strain evidence="1 2">DSM 19082</strain>
    </source>
</reference>
<evidence type="ECO:0000313" key="1">
    <source>
        <dbReference type="EMBL" id="NYD29363.1"/>
    </source>
</evidence>
<dbReference type="AlphaFoldDB" id="A0A852R3K3"/>
<accession>A0A852R3K3</accession>
<gene>
    <name evidence="1" type="ORF">BJ958_000909</name>
</gene>
<organism evidence="1 2">
    <name type="scientific">Nocardioides kongjuensis</name>
    <dbReference type="NCBI Taxonomy" id="349522"/>
    <lineage>
        <taxon>Bacteria</taxon>
        <taxon>Bacillati</taxon>
        <taxon>Actinomycetota</taxon>
        <taxon>Actinomycetes</taxon>
        <taxon>Propionibacteriales</taxon>
        <taxon>Nocardioidaceae</taxon>
        <taxon>Nocardioides</taxon>
    </lineage>
</organism>
<evidence type="ECO:0000313" key="2">
    <source>
        <dbReference type="Proteomes" id="UP000582231"/>
    </source>
</evidence>
<protein>
    <submittedName>
        <fullName evidence="1">Uncharacterized protein</fullName>
    </submittedName>
</protein>
<keyword evidence="2" id="KW-1185">Reference proteome</keyword>
<dbReference type="EMBL" id="JACCBF010000001">
    <property type="protein sequence ID" value="NYD29363.1"/>
    <property type="molecule type" value="Genomic_DNA"/>
</dbReference>
<dbReference type="Proteomes" id="UP000582231">
    <property type="component" value="Unassembled WGS sequence"/>
</dbReference>
<comment type="caution">
    <text evidence="1">The sequence shown here is derived from an EMBL/GenBank/DDBJ whole genome shotgun (WGS) entry which is preliminary data.</text>
</comment>
<name>A0A852R3K3_9ACTN</name>
<dbReference type="RefSeq" id="WP_179725747.1">
    <property type="nucleotide sequence ID" value="NZ_BAABEF010000001.1"/>
</dbReference>
<sequence>MYGENGAQMRTELAALLRQHRVMHRLAADPAADRAAVGREVLRFRQSILVWCAQAVGVARPLAFANIPAKPADPFRAAAEHGAAIGELARALEYARAESQTKTASSIELTTPSPNVLVEHWRLAARAAALAEHDTAPDQARHLTAAQGRAVAGDVAAISQALVILDRRYRNTPEWVSLPGCDRLGWAALATALDVSLGQPDYSVDQTGWRPRTKPIRGPAKPGVLGVLQAEHNLLVRLKTFPNAMNLRLIVDSQRLLTTALIPYAQRIDPDLAGRWRERAATYSQIQRELRNVGGRLGNGAAATAEAANAVGRMKALPADAVLEPRMLGGFNVLFDRVDSRITDILEAGVERGAFVERVTVPRLVSGDGRLVHPVRERFVPVARPGDLDVIRTARKRLRPAASPVSDSPGVSRVNLHAALIHRPPEKGAPNVPYL</sequence>
<proteinExistence type="predicted"/>